<dbReference type="Pfam" id="PF00011">
    <property type="entry name" value="HSP20"/>
    <property type="match status" value="1"/>
</dbReference>
<evidence type="ECO:0000259" key="3">
    <source>
        <dbReference type="PROSITE" id="PS01031"/>
    </source>
</evidence>
<dbReference type="Gene3D" id="2.60.40.790">
    <property type="match status" value="1"/>
</dbReference>
<dbReference type="AlphaFoldDB" id="A0A1F7TJV0"/>
<dbReference type="Proteomes" id="UP000177885">
    <property type="component" value="Unassembled WGS sequence"/>
</dbReference>
<protein>
    <recommendedName>
        <fullName evidence="3">SHSP domain-containing protein</fullName>
    </recommendedName>
</protein>
<dbReference type="PANTHER" id="PTHR11527">
    <property type="entry name" value="HEAT-SHOCK PROTEIN 20 FAMILY MEMBER"/>
    <property type="match status" value="1"/>
</dbReference>
<name>A0A1F7TJV0_9BACT</name>
<evidence type="ECO:0000256" key="1">
    <source>
        <dbReference type="PROSITE-ProRule" id="PRU00285"/>
    </source>
</evidence>
<gene>
    <name evidence="4" type="ORF">A2856_03490</name>
</gene>
<dbReference type="CDD" id="cd06464">
    <property type="entry name" value="ACD_sHsps-like"/>
    <property type="match status" value="1"/>
</dbReference>
<dbReference type="SUPFAM" id="SSF49764">
    <property type="entry name" value="HSP20-like chaperones"/>
    <property type="match status" value="1"/>
</dbReference>
<organism evidence="4 5">
    <name type="scientific">Candidatus Uhrbacteria bacterium RIFCSPHIGHO2_01_FULL_63_20</name>
    <dbReference type="NCBI Taxonomy" id="1802385"/>
    <lineage>
        <taxon>Bacteria</taxon>
        <taxon>Candidatus Uhriibacteriota</taxon>
    </lineage>
</organism>
<dbReference type="InterPro" id="IPR008978">
    <property type="entry name" value="HSP20-like_chaperone"/>
</dbReference>
<accession>A0A1F7TJV0</accession>
<dbReference type="PROSITE" id="PS01031">
    <property type="entry name" value="SHSP"/>
    <property type="match status" value="1"/>
</dbReference>
<evidence type="ECO:0000313" key="5">
    <source>
        <dbReference type="Proteomes" id="UP000177885"/>
    </source>
</evidence>
<dbReference type="InterPro" id="IPR002068">
    <property type="entry name" value="A-crystallin/Hsp20_dom"/>
</dbReference>
<reference evidence="4 5" key="1">
    <citation type="journal article" date="2016" name="Nat. Commun.">
        <title>Thousands of microbial genomes shed light on interconnected biogeochemical processes in an aquifer system.</title>
        <authorList>
            <person name="Anantharaman K."/>
            <person name="Brown C.T."/>
            <person name="Hug L.A."/>
            <person name="Sharon I."/>
            <person name="Castelle C.J."/>
            <person name="Probst A.J."/>
            <person name="Thomas B.C."/>
            <person name="Singh A."/>
            <person name="Wilkins M.J."/>
            <person name="Karaoz U."/>
            <person name="Brodie E.L."/>
            <person name="Williams K.H."/>
            <person name="Hubbard S.S."/>
            <person name="Banfield J.F."/>
        </authorList>
    </citation>
    <scope>NUCLEOTIDE SEQUENCE [LARGE SCALE GENOMIC DNA]</scope>
</reference>
<dbReference type="InterPro" id="IPR031107">
    <property type="entry name" value="Small_HSP"/>
</dbReference>
<evidence type="ECO:0000256" key="2">
    <source>
        <dbReference type="RuleBase" id="RU003616"/>
    </source>
</evidence>
<feature type="domain" description="SHSP" evidence="3">
    <location>
        <begin position="15"/>
        <end position="128"/>
    </location>
</feature>
<dbReference type="EMBL" id="MGDT01000008">
    <property type="protein sequence ID" value="OGL66261.1"/>
    <property type="molecule type" value="Genomic_DNA"/>
</dbReference>
<proteinExistence type="inferred from homology"/>
<comment type="caution">
    <text evidence="4">The sequence shown here is derived from an EMBL/GenBank/DDBJ whole genome shotgun (WGS) entry which is preliminary data.</text>
</comment>
<comment type="similarity">
    <text evidence="1 2">Belongs to the small heat shock protein (HSP20) family.</text>
</comment>
<evidence type="ECO:0000313" key="4">
    <source>
        <dbReference type="EMBL" id="OGL66261.1"/>
    </source>
</evidence>
<dbReference type="STRING" id="1802385.A2856_03490"/>
<sequence length="128" mass="13948">MSDQEYLNALAQTVLKSEEGQLSVDVIETPVSVVIRSAIAGLDASDLDVNVTHDTVTIRGTRHHHQSSHPEEIVHVQECFWGTFSRSVVLPCRVKGDEADAAIRNGILTITLPKAEPDGRIPVVDLNV</sequence>